<accession>A0ABV4AHQ2</accession>
<dbReference type="InterPro" id="IPR042564">
    <property type="entry name" value="CRISPR-Cas6/Csy4_sf"/>
</dbReference>
<dbReference type="Gene3D" id="3.30.70.2540">
    <property type="entry name" value="CRISPR-associated endoribonuclease Cas6/Csy4"/>
    <property type="match status" value="1"/>
</dbReference>
<reference evidence="1 2" key="1">
    <citation type="submission" date="2024-07" db="EMBL/GenBank/DDBJ databases">
        <authorList>
            <person name="Ren Q."/>
        </authorList>
    </citation>
    <scope>NUCLEOTIDE SEQUENCE [LARGE SCALE GENOMIC DNA]</scope>
    <source>
        <strain evidence="1 2">REN37</strain>
    </source>
</reference>
<gene>
    <name evidence="1" type="primary">cas6f</name>
    <name evidence="1" type="ORF">AB5I84_09415</name>
</gene>
<protein>
    <submittedName>
        <fullName evidence="1">Type I-F CRISPR-associated endoribonuclease Cas6/Csy4</fullName>
    </submittedName>
</protein>
<comment type="caution">
    <text evidence="1">The sequence shown here is derived from an EMBL/GenBank/DDBJ whole genome shotgun (WGS) entry which is preliminary data.</text>
</comment>
<dbReference type="Proteomes" id="UP001562065">
    <property type="component" value="Unassembled WGS sequence"/>
</dbReference>
<dbReference type="Pfam" id="PF09618">
    <property type="entry name" value="Cas_Csy4"/>
    <property type="match status" value="1"/>
</dbReference>
<name>A0ABV4AHQ2_9GAMM</name>
<dbReference type="RefSeq" id="WP_369455600.1">
    <property type="nucleotide sequence ID" value="NZ_JBGCUO010000001.1"/>
</dbReference>
<organism evidence="1 2">
    <name type="scientific">Isoalcanivorax beigongshangi</name>
    <dbReference type="NCBI Taxonomy" id="3238810"/>
    <lineage>
        <taxon>Bacteria</taxon>
        <taxon>Pseudomonadati</taxon>
        <taxon>Pseudomonadota</taxon>
        <taxon>Gammaproteobacteria</taxon>
        <taxon>Oceanospirillales</taxon>
        <taxon>Alcanivoracaceae</taxon>
        <taxon>Isoalcanivorax</taxon>
    </lineage>
</organism>
<dbReference type="EMBL" id="JBGCUO010000001">
    <property type="protein sequence ID" value="MEY1662364.1"/>
    <property type="molecule type" value="Genomic_DNA"/>
</dbReference>
<dbReference type="InterPro" id="IPR013396">
    <property type="entry name" value="CRISPR-assoc_prot_Csy4"/>
</dbReference>
<evidence type="ECO:0000313" key="2">
    <source>
        <dbReference type="Proteomes" id="UP001562065"/>
    </source>
</evidence>
<evidence type="ECO:0000313" key="1">
    <source>
        <dbReference type="EMBL" id="MEY1662364.1"/>
    </source>
</evidence>
<dbReference type="NCBIfam" id="TIGR02563">
    <property type="entry name" value="cas_Csy4"/>
    <property type="match status" value="1"/>
</dbReference>
<sequence length="188" mass="21353">MTTHYLDLKVMPDPETSGTQLLGALYGRLHQLLVQQRWDDVGVSFPRHSLQPRSLGQVLRLHGSEARLRQMAAMDWLKALRDHVQATDIAAVPDGCKHRTVRRQQFKTNAERLRRRRMRRKGETAEAAAEAIPYSIERRPTLPYVHLRSQSTGQSFCLFIHHGALQDQPTSGVFNSYGLGGEGSVPWF</sequence>
<keyword evidence="2" id="KW-1185">Reference proteome</keyword>
<dbReference type="CDD" id="cd09739">
    <property type="entry name" value="Cas6_I-F"/>
    <property type="match status" value="1"/>
</dbReference>
<proteinExistence type="predicted"/>